<dbReference type="GO" id="GO:0016567">
    <property type="term" value="P:protein ubiquitination"/>
    <property type="evidence" value="ECO:0007669"/>
    <property type="project" value="TreeGrafter"/>
</dbReference>
<dbReference type="FunFam" id="2.60.40.2840:FF:000001">
    <property type="entry name" value="E3 ubiquitin-protein ligase HECW2 isoform X1"/>
    <property type="match status" value="1"/>
</dbReference>
<dbReference type="Gene3D" id="2.60.40.150">
    <property type="entry name" value="C2 domain"/>
    <property type="match status" value="1"/>
</dbReference>
<dbReference type="FunFam" id="2.20.70.10:FF:000048">
    <property type="entry name" value="HECT, C2 and WW domain-containing E3 ubiquitin protein ligase 1"/>
    <property type="match status" value="1"/>
</dbReference>
<dbReference type="PROSITE" id="PS50020">
    <property type="entry name" value="WW_DOMAIN_2"/>
    <property type="match status" value="2"/>
</dbReference>
<dbReference type="PANTHER" id="PTHR11254:SF79">
    <property type="entry name" value="E3 UBIQUITIN-PROTEIN LIGASE HECW1"/>
    <property type="match status" value="1"/>
</dbReference>
<dbReference type="Pfam" id="PF16562">
    <property type="entry name" value="HECW_N"/>
    <property type="match status" value="1"/>
</dbReference>
<evidence type="ECO:0000313" key="16">
    <source>
        <dbReference type="EMBL" id="KAG7319927.1"/>
    </source>
</evidence>
<feature type="compositionally biased region" description="Polar residues" evidence="12">
    <location>
        <begin position="916"/>
        <end position="926"/>
    </location>
</feature>
<evidence type="ECO:0000256" key="8">
    <source>
        <dbReference type="ARBA" id="ARBA00022737"/>
    </source>
</evidence>
<evidence type="ECO:0000256" key="2">
    <source>
        <dbReference type="ARBA" id="ARBA00004496"/>
    </source>
</evidence>
<dbReference type="Gene3D" id="2.20.70.10">
    <property type="match status" value="2"/>
</dbReference>
<dbReference type="InterPro" id="IPR035983">
    <property type="entry name" value="Hect_E3_ubiquitin_ligase"/>
</dbReference>
<dbReference type="SUPFAM" id="SSF56204">
    <property type="entry name" value="Hect, E3 ligase catalytic domain"/>
    <property type="match status" value="1"/>
</dbReference>
<dbReference type="FunFam" id="3.30.2160.10:FF:000005">
    <property type="entry name" value="E3 ubiquitin-protein ligase HECW2 isoform X1"/>
    <property type="match status" value="1"/>
</dbReference>
<dbReference type="PROSITE" id="PS50004">
    <property type="entry name" value="C2"/>
    <property type="match status" value="1"/>
</dbReference>
<name>A0A9D3SDB6_9TELE</name>
<dbReference type="FunFam" id="3.90.1750.10:FF:000004">
    <property type="entry name" value="E3 ubiquitin-protein ligase HECW2 isoform X1"/>
    <property type="match status" value="1"/>
</dbReference>
<keyword evidence="10" id="KW-0175">Coiled coil</keyword>
<sequence>MIHRQVILTQNLYQNRFLGLAAMASPSRSSQARRRSKDPIRHSFNPEHFPSVDFQNGEPEELAATLPRSTSDTDLVTSHCRSTLTVSTSHYAIGQSPDITLTWDIKEEVDAGDWIGMYLIDEVLSENFLDYKNRGVNGSHKGQIVWKIEANSYFVEPETKICFKYYHGVSGALRATTPSVTVRNPSAPVFKPVAVDDVPQSQGSRRLISFSLSDFQATGLKKGMFFNPDPYLKIAIHPGKHSIFPALPHHGQEKRSGIVCNTVNPVWQRERFNFVSLPTDVLEIEVKDKFAKSRPIIKRFLGKLSMPVQRLLEKHAIGDRVVSYTLGRRLPTEHVSGHLQFRFEITSSIHPDDEDMSLSTDLECTTVPEEPEEPEQHLPGVREAGEHPAPVQAEDTMSLDMVATDLPLDGDMASVEVPMDVEALEAGEGRTEIQEAEETVQEADSAPGESSEQEVETVAAEQDGGNQVEALEPEQDGGSQVEVEVFEQDGESGQEVAATEQMEQDDTGVEGEEYCQETNHVEPADTEITEGTIAAPAEEAAEMENATGGSETQHVSPEDYAQDEDEDQEEEEGCSLRMRGAAKRKNRPCSLPVCELETVIASTCEEPETPRSHYIRLHHLLHSLPSNQSESSKAEEEEEEEEEQDEEGAAPEPLTPNGPRRSLPRSRSHQRLSELVQILDGEGQALGSEGQVRGQRSPGESEGETDLSPVPCCSHMVARGAGAMRAASLDSARCTKSSVFSSQEDDDDMDGLNGILDLEVEPCQGVRNRTRDGNRWEEVPDTHVQSPQGIMGNGESPGAGPSNRRECPLPCSHPPVSQLPALRPDPHHYPTIDEPLPPNWEARIDSHGRVFYVDHINRTTTWQRPTAAATPDGLRRSGSIQQMEQLNRRYQTIQRTMATERREEEGGSPRVERTSSTETDSPPQTSESRRDSHCSPNHCQKITLLLQCPAVKFITHPEFFTVLHANYGAYRMFTNSSCLKHMILKIRRDARNFERYQHNRDLVSFLNRFADAHMELPRGWEIKTDPQGKSFFVDHNSRATTFIDPRIPLQNGRLPNHLTHRQHLQRLRSYSAGEASDVSRTRGVSLIARPSNSLVAAIRNQSQQEPVPLAYNDKIVAFLRQPNIFEVLQERQPSLARNHSLKEKVHHIRTEGTPRLEKLSCDADFVMLLSLFEEDIMSYVPLTTFHSGFAFSPRCSPGSSPQNSPGTQRARAPAPYRRDFEAKLRNFYRKLEAKGYGQGPGKIKLIVRRDHLLEGTFNQVMAYSRKELQRNKLYITFVGEEGLDYSGPSREFFFLLSQELFNPYYGLFEYSANDTYTVQISPMSAFVENHLEWFRFSGRILGLALIHQYLLDAFFTRPFYKALLRLATDLSDLEYLDEEFHQSLQWMKDNDITDVLDLNFTVNEEVFGQVTERELKSGGANLQVTEKNKKEYIERMVKWRVERGVVQQTQALVRGFYEVVDSRLVSVFDARELELVIAGTAEIDLNDWRTNTEYRGGYHDGHIVIRWFWGAVERFNNEQRLRLLQFVTGTSSVPYEGFTALRGSNGLRRFCIEKWGKITSLPRAHTCFNRLDLPPYPSYTMLYEKLLIAVEETSTFGLE</sequence>
<dbReference type="PROSITE" id="PS01159">
    <property type="entry name" value="WW_DOMAIN_1"/>
    <property type="match status" value="2"/>
</dbReference>
<feature type="domain" description="WW" evidence="14">
    <location>
        <begin position="1014"/>
        <end position="1047"/>
    </location>
</feature>
<protein>
    <recommendedName>
        <fullName evidence="4">HECT-type E3 ubiquitin transferase</fullName>
        <ecNumber evidence="4">2.3.2.26</ecNumber>
    </recommendedName>
</protein>
<evidence type="ECO:0000313" key="17">
    <source>
        <dbReference type="Proteomes" id="UP000824219"/>
    </source>
</evidence>
<dbReference type="Pfam" id="PF00168">
    <property type="entry name" value="C2"/>
    <property type="match status" value="1"/>
</dbReference>
<dbReference type="FunFam" id="2.20.70.10:FF:000007">
    <property type="entry name" value="E3 ubiquitin-protein ligase HECW2 isoform X1"/>
    <property type="match status" value="1"/>
</dbReference>
<proteinExistence type="predicted"/>
<comment type="catalytic activity">
    <reaction evidence="1">
        <text>S-ubiquitinyl-[E2 ubiquitin-conjugating enzyme]-L-cysteine + [acceptor protein]-L-lysine = [E2 ubiquitin-conjugating enzyme]-L-cysteine + N(6)-ubiquitinyl-[acceptor protein]-L-lysine.</text>
        <dbReference type="EC" id="2.3.2.26"/>
    </reaction>
</comment>
<dbReference type="PANTHER" id="PTHR11254">
    <property type="entry name" value="HECT DOMAIN UBIQUITIN-PROTEIN LIGASE"/>
    <property type="match status" value="1"/>
</dbReference>
<keyword evidence="8" id="KW-0677">Repeat</keyword>
<organism evidence="16 17">
    <name type="scientific">Hemibagrus wyckioides</name>
    <dbReference type="NCBI Taxonomy" id="337641"/>
    <lineage>
        <taxon>Eukaryota</taxon>
        <taxon>Metazoa</taxon>
        <taxon>Chordata</taxon>
        <taxon>Craniata</taxon>
        <taxon>Vertebrata</taxon>
        <taxon>Euteleostomi</taxon>
        <taxon>Actinopterygii</taxon>
        <taxon>Neopterygii</taxon>
        <taxon>Teleostei</taxon>
        <taxon>Ostariophysi</taxon>
        <taxon>Siluriformes</taxon>
        <taxon>Bagridae</taxon>
        <taxon>Hemibagrus</taxon>
    </lineage>
</organism>
<keyword evidence="17" id="KW-1185">Reference proteome</keyword>
<dbReference type="EMBL" id="JAHKSW010000020">
    <property type="protein sequence ID" value="KAG7319927.1"/>
    <property type="molecule type" value="Genomic_DNA"/>
</dbReference>
<evidence type="ECO:0000256" key="3">
    <source>
        <dbReference type="ARBA" id="ARBA00004906"/>
    </source>
</evidence>
<dbReference type="Proteomes" id="UP000824219">
    <property type="component" value="Linkage Group LG20"/>
</dbReference>
<evidence type="ECO:0000256" key="4">
    <source>
        <dbReference type="ARBA" id="ARBA00012485"/>
    </source>
</evidence>
<feature type="domain" description="C2" evidence="13">
    <location>
        <begin position="185"/>
        <end position="321"/>
    </location>
</feature>
<dbReference type="PROSITE" id="PS50237">
    <property type="entry name" value="HECT"/>
    <property type="match status" value="1"/>
</dbReference>
<dbReference type="InterPro" id="IPR000008">
    <property type="entry name" value="C2_dom"/>
</dbReference>
<feature type="compositionally biased region" description="Acidic residues" evidence="12">
    <location>
        <begin position="560"/>
        <end position="573"/>
    </location>
</feature>
<dbReference type="Pfam" id="PF18436">
    <property type="entry name" value="HECW1_helix"/>
    <property type="match status" value="1"/>
</dbReference>
<keyword evidence="7" id="KW-0808">Transferase</keyword>
<evidence type="ECO:0000256" key="1">
    <source>
        <dbReference type="ARBA" id="ARBA00000885"/>
    </source>
</evidence>
<feature type="region of interest" description="Disordered" evidence="12">
    <location>
        <begin position="682"/>
        <end position="711"/>
    </location>
</feature>
<evidence type="ECO:0000256" key="11">
    <source>
        <dbReference type="PROSITE-ProRule" id="PRU00104"/>
    </source>
</evidence>
<dbReference type="CDD" id="cd00078">
    <property type="entry name" value="HECTc"/>
    <property type="match status" value="1"/>
</dbReference>
<dbReference type="InterPro" id="IPR000569">
    <property type="entry name" value="HECT_dom"/>
</dbReference>
<dbReference type="SMART" id="SM00239">
    <property type="entry name" value="C2"/>
    <property type="match status" value="1"/>
</dbReference>
<feature type="compositionally biased region" description="Polar residues" evidence="12">
    <location>
        <begin position="878"/>
        <end position="897"/>
    </location>
</feature>
<feature type="region of interest" description="Disordered" evidence="12">
    <location>
        <begin position="487"/>
        <end position="517"/>
    </location>
</feature>
<dbReference type="InterPro" id="IPR036020">
    <property type="entry name" value="WW_dom_sf"/>
</dbReference>
<dbReference type="GO" id="GO:0061630">
    <property type="term" value="F:ubiquitin protein ligase activity"/>
    <property type="evidence" value="ECO:0007669"/>
    <property type="project" value="UniProtKB-EC"/>
</dbReference>
<dbReference type="OrthoDB" id="5987976at2759"/>
<feature type="domain" description="WW" evidence="14">
    <location>
        <begin position="834"/>
        <end position="867"/>
    </location>
</feature>
<evidence type="ECO:0000256" key="9">
    <source>
        <dbReference type="ARBA" id="ARBA00022786"/>
    </source>
</evidence>
<feature type="region of interest" description="Disordered" evidence="12">
    <location>
        <begin position="1193"/>
        <end position="1214"/>
    </location>
</feature>
<evidence type="ECO:0000259" key="13">
    <source>
        <dbReference type="PROSITE" id="PS50004"/>
    </source>
</evidence>
<dbReference type="SUPFAM" id="SSF51045">
    <property type="entry name" value="WW domain"/>
    <property type="match status" value="2"/>
</dbReference>
<dbReference type="FunFam" id="2.60.40.150:FF:000035">
    <property type="entry name" value="LOW QUALITY PROTEIN: E3 ubiquitin-protein ligase HECW2"/>
    <property type="match status" value="1"/>
</dbReference>
<evidence type="ECO:0000256" key="6">
    <source>
        <dbReference type="ARBA" id="ARBA00022553"/>
    </source>
</evidence>
<dbReference type="Gene3D" id="3.30.2410.10">
    <property type="entry name" value="Hect, E3 ligase catalytic domain"/>
    <property type="match status" value="1"/>
</dbReference>
<feature type="region of interest" description="Disordered" evidence="12">
    <location>
        <begin position="543"/>
        <end position="574"/>
    </location>
</feature>
<feature type="active site" description="Glycyl thioester intermediate" evidence="11">
    <location>
        <position position="1567"/>
    </location>
</feature>
<dbReference type="GO" id="GO:0006511">
    <property type="term" value="P:ubiquitin-dependent protein catabolic process"/>
    <property type="evidence" value="ECO:0007669"/>
    <property type="project" value="TreeGrafter"/>
</dbReference>
<feature type="region of interest" description="Disordered" evidence="12">
    <location>
        <begin position="779"/>
        <end position="807"/>
    </location>
</feature>
<dbReference type="InterPro" id="IPR035892">
    <property type="entry name" value="C2_domain_sf"/>
</dbReference>
<feature type="region of interest" description="Disordered" evidence="12">
    <location>
        <begin position="427"/>
        <end position="463"/>
    </location>
</feature>
<keyword evidence="6" id="KW-0597">Phosphoprotein</keyword>
<feature type="domain" description="HECT" evidence="15">
    <location>
        <begin position="1264"/>
        <end position="1599"/>
    </location>
</feature>
<dbReference type="Pfam" id="PF00632">
    <property type="entry name" value="HECT"/>
    <property type="match status" value="1"/>
</dbReference>
<dbReference type="SMART" id="SM00119">
    <property type="entry name" value="HECTc"/>
    <property type="match status" value="1"/>
</dbReference>
<reference evidence="16 17" key="1">
    <citation type="submission" date="2021-06" db="EMBL/GenBank/DDBJ databases">
        <title>Chromosome-level genome assembly of the red-tail catfish (Hemibagrus wyckioides).</title>
        <authorList>
            <person name="Shao F."/>
        </authorList>
    </citation>
    <scope>NUCLEOTIDE SEQUENCE [LARGE SCALE GENOMIC DNA]</scope>
    <source>
        <strain evidence="16">EC202008001</strain>
        <tissue evidence="16">Blood</tissue>
    </source>
</reference>
<keyword evidence="9 11" id="KW-0833">Ubl conjugation pathway</keyword>
<dbReference type="EC" id="2.3.2.26" evidence="4"/>
<feature type="compositionally biased region" description="Polar residues" evidence="12">
    <location>
        <begin position="1197"/>
        <end position="1207"/>
    </location>
</feature>
<dbReference type="FunFam" id="3.30.2410.10:FF:000002">
    <property type="entry name" value="E3 ubiquitin-protein ligase HECW2"/>
    <property type="match status" value="1"/>
</dbReference>
<dbReference type="CDD" id="cd00201">
    <property type="entry name" value="WW"/>
    <property type="match status" value="2"/>
</dbReference>
<dbReference type="InterPro" id="IPR040524">
    <property type="entry name" value="HECW1_helix"/>
</dbReference>
<evidence type="ECO:0000256" key="5">
    <source>
        <dbReference type="ARBA" id="ARBA00022490"/>
    </source>
</evidence>
<dbReference type="GO" id="GO:0048814">
    <property type="term" value="P:regulation of dendrite morphogenesis"/>
    <property type="evidence" value="ECO:0007669"/>
    <property type="project" value="TreeGrafter"/>
</dbReference>
<dbReference type="InterPro" id="IPR032348">
    <property type="entry name" value="HECW_N"/>
</dbReference>
<dbReference type="SMART" id="SM00456">
    <property type="entry name" value="WW"/>
    <property type="match status" value="2"/>
</dbReference>
<evidence type="ECO:0000259" key="14">
    <source>
        <dbReference type="PROSITE" id="PS50020"/>
    </source>
</evidence>
<gene>
    <name evidence="16" type="ORF">KOW79_017070</name>
</gene>
<dbReference type="CDD" id="cd08691">
    <property type="entry name" value="C2_NEDL1-like"/>
    <property type="match status" value="1"/>
</dbReference>
<comment type="subcellular location">
    <subcellularLocation>
        <location evidence="2">Cytoplasm</location>
    </subcellularLocation>
</comment>
<dbReference type="FunFam" id="3.90.1750.10:FF:000036">
    <property type="entry name" value="E3 ubiquitin-protein ligase HECW2"/>
    <property type="match status" value="1"/>
</dbReference>
<dbReference type="Gene3D" id="3.90.1750.10">
    <property type="entry name" value="Hect, E3 ligase catalytic domains"/>
    <property type="match status" value="1"/>
</dbReference>
<dbReference type="InterPro" id="IPR001202">
    <property type="entry name" value="WW_dom"/>
</dbReference>
<dbReference type="SUPFAM" id="SSF49562">
    <property type="entry name" value="C2 domain (Calcium/lipid-binding domain, CaLB)"/>
    <property type="match status" value="1"/>
</dbReference>
<dbReference type="Gene3D" id="3.30.2160.10">
    <property type="entry name" value="Hect, E3 ligase catalytic domain"/>
    <property type="match status" value="1"/>
</dbReference>
<dbReference type="InterPro" id="IPR050409">
    <property type="entry name" value="E3_ubiq-protein_ligase"/>
</dbReference>
<dbReference type="GO" id="GO:0005737">
    <property type="term" value="C:cytoplasm"/>
    <property type="evidence" value="ECO:0007669"/>
    <property type="project" value="UniProtKB-SubCell"/>
</dbReference>
<dbReference type="Pfam" id="PF00397">
    <property type="entry name" value="WW"/>
    <property type="match status" value="2"/>
</dbReference>
<comment type="caution">
    <text evidence="16">The sequence shown here is derived from an EMBL/GenBank/DDBJ whole genome shotgun (WGS) entry which is preliminary data.</text>
</comment>
<accession>A0A9D3SDB6</accession>
<feature type="region of interest" description="Disordered" evidence="12">
    <location>
        <begin position="28"/>
        <end position="56"/>
    </location>
</feature>
<feature type="compositionally biased region" description="Acidic residues" evidence="12">
    <location>
        <begin position="635"/>
        <end position="649"/>
    </location>
</feature>
<feature type="compositionally biased region" description="Basic and acidic residues" evidence="12">
    <location>
        <begin position="898"/>
        <end position="915"/>
    </location>
</feature>
<feature type="region of interest" description="Disordered" evidence="12">
    <location>
        <begin position="623"/>
        <end position="670"/>
    </location>
</feature>
<comment type="pathway">
    <text evidence="3">Protein modification; protein ubiquitination.</text>
</comment>
<evidence type="ECO:0000256" key="10">
    <source>
        <dbReference type="ARBA" id="ARBA00023054"/>
    </source>
</evidence>
<dbReference type="Gene3D" id="2.60.40.2840">
    <property type="match status" value="1"/>
</dbReference>
<evidence type="ECO:0000259" key="15">
    <source>
        <dbReference type="PROSITE" id="PS50237"/>
    </source>
</evidence>
<evidence type="ECO:0000256" key="12">
    <source>
        <dbReference type="SAM" id="MobiDB-lite"/>
    </source>
</evidence>
<feature type="compositionally biased region" description="Acidic residues" evidence="12">
    <location>
        <begin position="502"/>
        <end position="515"/>
    </location>
</feature>
<evidence type="ECO:0000256" key="7">
    <source>
        <dbReference type="ARBA" id="ARBA00022679"/>
    </source>
</evidence>
<feature type="region of interest" description="Disordered" evidence="12">
    <location>
        <begin position="863"/>
        <end position="935"/>
    </location>
</feature>
<dbReference type="InterPro" id="IPR037795">
    <property type="entry name" value="C2_HECW"/>
</dbReference>
<keyword evidence="5" id="KW-0963">Cytoplasm</keyword>